<evidence type="ECO:0000256" key="4">
    <source>
        <dbReference type="ARBA" id="ARBA00023125"/>
    </source>
</evidence>
<evidence type="ECO:0000256" key="7">
    <source>
        <dbReference type="SAM" id="MobiDB-lite"/>
    </source>
</evidence>
<comment type="catalytic activity">
    <reaction evidence="6">
        <text>ATP-dependent breakage, passage and rejoining of double-stranded DNA.</text>
        <dbReference type="EC" id="5.6.2.2"/>
    </reaction>
</comment>
<protein>
    <recommendedName>
        <fullName evidence="6">Type 2 DNA topoisomerase 6 subunit B</fullName>
        <ecNumber evidence="6">5.6.2.2</ecNumber>
    </recommendedName>
    <alternativeName>
        <fullName evidence="6">Type II DNA topoisomerase VI subunit B</fullName>
        <shortName evidence="6">TopoVI-B</shortName>
    </alternativeName>
</protein>
<evidence type="ECO:0000256" key="3">
    <source>
        <dbReference type="ARBA" id="ARBA00023029"/>
    </source>
</evidence>
<feature type="region of interest" description="Disordered" evidence="7">
    <location>
        <begin position="517"/>
        <end position="557"/>
    </location>
</feature>
<dbReference type="Pfam" id="PF09239">
    <property type="entry name" value="Topo-VIb_trans"/>
    <property type="match status" value="1"/>
</dbReference>
<dbReference type="InterPro" id="IPR005734">
    <property type="entry name" value="TopoVI_B"/>
</dbReference>
<dbReference type="Gene3D" id="3.30.565.10">
    <property type="entry name" value="Histidine kinase-like ATPase, C-terminal domain"/>
    <property type="match status" value="1"/>
</dbReference>
<dbReference type="CDD" id="cd00823">
    <property type="entry name" value="TopoIIB_Trans"/>
    <property type="match status" value="1"/>
</dbReference>
<dbReference type="GO" id="GO:0003918">
    <property type="term" value="F:DNA topoisomerase type II (double strand cut, ATP-hydrolyzing) activity"/>
    <property type="evidence" value="ECO:0007669"/>
    <property type="project" value="UniProtKB-UniRule"/>
</dbReference>
<evidence type="ECO:0000259" key="8">
    <source>
        <dbReference type="SMART" id="SM00387"/>
    </source>
</evidence>
<reference evidence="9 10" key="1">
    <citation type="journal article" date="2020" name="Biotechnol. Biofuels">
        <title>New insights from the biogas microbiome by comprehensive genome-resolved metagenomics of nearly 1600 species originating from multiple anaerobic digesters.</title>
        <authorList>
            <person name="Campanaro S."/>
            <person name="Treu L."/>
            <person name="Rodriguez-R L.M."/>
            <person name="Kovalovszki A."/>
            <person name="Ziels R.M."/>
            <person name="Maus I."/>
            <person name="Zhu X."/>
            <person name="Kougias P.G."/>
            <person name="Basile A."/>
            <person name="Luo G."/>
            <person name="Schluter A."/>
            <person name="Konstantinidis K.T."/>
            <person name="Angelidaki I."/>
        </authorList>
    </citation>
    <scope>NUCLEOTIDE SEQUENCE [LARGE SCALE GENOMIC DNA]</scope>
    <source>
        <strain evidence="9">AS22ysBPME_79</strain>
    </source>
</reference>
<feature type="binding site" evidence="6">
    <location>
        <position position="79"/>
    </location>
    <ligand>
        <name>ATP</name>
        <dbReference type="ChEBI" id="CHEBI:30616"/>
    </ligand>
</feature>
<dbReference type="InterPro" id="IPR020568">
    <property type="entry name" value="Ribosomal_Su5_D2-typ_SF"/>
</dbReference>
<evidence type="ECO:0000256" key="1">
    <source>
        <dbReference type="ARBA" id="ARBA00022741"/>
    </source>
</evidence>
<dbReference type="GO" id="GO:0006260">
    <property type="term" value="P:DNA replication"/>
    <property type="evidence" value="ECO:0007669"/>
    <property type="project" value="UniProtKB-UniRule"/>
</dbReference>
<keyword evidence="4 6" id="KW-0238">DNA-binding</keyword>
<proteinExistence type="inferred from homology"/>
<feature type="compositionally biased region" description="Basic and acidic residues" evidence="7">
    <location>
        <begin position="517"/>
        <end position="533"/>
    </location>
</feature>
<feature type="binding site" evidence="6">
    <location>
        <position position="47"/>
    </location>
    <ligand>
        <name>ATP</name>
        <dbReference type="ChEBI" id="CHEBI:30616"/>
    </ligand>
</feature>
<dbReference type="PANTHER" id="PTHR48444:SF1">
    <property type="entry name" value="DNA TOPOISOMERASE 6 SUBUNIT B"/>
    <property type="match status" value="1"/>
</dbReference>
<feature type="domain" description="Histidine kinase/HSP90-like ATPase" evidence="8">
    <location>
        <begin position="32"/>
        <end position="155"/>
    </location>
</feature>
<dbReference type="InterPro" id="IPR014721">
    <property type="entry name" value="Ribsml_uS5_D2-typ_fold_subgr"/>
</dbReference>
<feature type="binding site" evidence="6">
    <location>
        <begin position="100"/>
        <end position="101"/>
    </location>
    <ligand>
        <name>ATP</name>
        <dbReference type="ChEBI" id="CHEBI:30616"/>
    </ligand>
</feature>
<dbReference type="SUPFAM" id="SSF55874">
    <property type="entry name" value="ATPase domain of HSP90 chaperone/DNA topoisomerase II/histidine kinase"/>
    <property type="match status" value="1"/>
</dbReference>
<keyword evidence="2 6" id="KW-0067">ATP-binding</keyword>
<dbReference type="EC" id="5.6.2.2" evidence="6"/>
<dbReference type="SMART" id="SM00387">
    <property type="entry name" value="HATPase_c"/>
    <property type="match status" value="1"/>
</dbReference>
<sequence length="557" mass="62903">MKKAAENLEKEFKEHSVAEFFKKNKQMLGLYGKVRTLTMIIHEYVSNSLDACEETGILPDIDVKIDELGEEYYEVTVKDNGPGISRENVGKAFGKLLAGTKFHRLKQSRGQQGIGCSGCTMLSQMTTGKPSKIITGQQGKKPISLELTIDPSKNEPKIEEIKEIEKEFRGTAVAAKFKGVLYRDSDQGALEYLRRTAIANPHAKISFRDPLGQKIVFNRTQTVLPELAGEIKPHPKGVTVDDVIFMGKKTGARTTLSFLTNEFDRMGAKGLNELKQMVDFDLIKDPKQLDWSEAEQIIKAFKKIDFIAPTTDSLRPIGEKQIQGSLENIVKPEFLTVMTRKPTVYAGGYPFQVEIAIAYGGGAGRKVGEETKMEIMRFANRVPLLFDQGNCALTKAIQSVDWKRYDIKDPDTSPVTIFINFISVHIPYTGAGKQAIADEEEVLEEVRLALMQTGRKAGIYIAHKRRESENQQKRLMFYKYIPEICSALSQITKANEEKLKKNMEQMVLTKLKIEDEKNAEMQKQAEKALRNDENSVVIKEKKPKTEKKEQHNTKRKK</sequence>
<dbReference type="PANTHER" id="PTHR48444">
    <property type="entry name" value="DNA TOPOISOMERASE 6 SUBUNIT B"/>
    <property type="match status" value="1"/>
</dbReference>
<dbReference type="Gene3D" id="3.30.230.10">
    <property type="match status" value="1"/>
</dbReference>
<feature type="binding site" evidence="6">
    <location>
        <position position="433"/>
    </location>
    <ligand>
        <name>ATP</name>
        <dbReference type="ChEBI" id="CHEBI:30616"/>
    </ligand>
</feature>
<evidence type="ECO:0000313" key="9">
    <source>
        <dbReference type="EMBL" id="NMA44797.1"/>
    </source>
</evidence>
<feature type="binding site" evidence="6">
    <location>
        <begin position="110"/>
        <end position="117"/>
    </location>
    <ligand>
        <name>ATP</name>
        <dbReference type="ChEBI" id="CHEBI:30616"/>
    </ligand>
</feature>
<organism evidence="9 10">
    <name type="scientific">Candidatus Iainarchaeum sp</name>
    <dbReference type="NCBI Taxonomy" id="3101447"/>
    <lineage>
        <taxon>Archaea</taxon>
        <taxon>Candidatus Iainarchaeota</taxon>
        <taxon>Candidatus Iainarchaeia</taxon>
        <taxon>Candidatus Iainarchaeales</taxon>
        <taxon>Candidatus Iainarchaeaceae</taxon>
        <taxon>Candidatus Iainarchaeum</taxon>
    </lineage>
</organism>
<keyword evidence="1 6" id="KW-0547">Nucleotide-binding</keyword>
<dbReference type="HAMAP" id="MF_00322">
    <property type="entry name" value="Top6B"/>
    <property type="match status" value="1"/>
</dbReference>
<dbReference type="GO" id="GO:0003677">
    <property type="term" value="F:DNA binding"/>
    <property type="evidence" value="ECO:0007669"/>
    <property type="project" value="UniProtKB-UniRule"/>
</dbReference>
<comment type="similarity">
    <text evidence="6">Belongs to the TOP6B family.</text>
</comment>
<dbReference type="NCBIfam" id="TIGR01052">
    <property type="entry name" value="top6b"/>
    <property type="match status" value="1"/>
</dbReference>
<accession>A0A7K4C013</accession>
<dbReference type="AlphaFoldDB" id="A0A7K4C013"/>
<dbReference type="InterPro" id="IPR036890">
    <property type="entry name" value="HATPase_C_sf"/>
</dbReference>
<dbReference type="SUPFAM" id="SSF54211">
    <property type="entry name" value="Ribosomal protein S5 domain 2-like"/>
    <property type="match status" value="1"/>
</dbReference>
<comment type="function">
    <text evidence="6">Relaxes both positive and negative superturns and exhibits a strong decatenase activity.</text>
</comment>
<name>A0A7K4C013_9ARCH</name>
<dbReference type="GO" id="GO:0005524">
    <property type="term" value="F:ATP binding"/>
    <property type="evidence" value="ECO:0007669"/>
    <property type="project" value="UniProtKB-UniRule"/>
</dbReference>
<dbReference type="Proteomes" id="UP000526302">
    <property type="component" value="Unassembled WGS sequence"/>
</dbReference>
<comment type="caution">
    <text evidence="9">The sequence shown here is derived from an EMBL/GenBank/DDBJ whole genome shotgun (WGS) entry which is preliminary data.</text>
</comment>
<evidence type="ECO:0000256" key="5">
    <source>
        <dbReference type="ARBA" id="ARBA00023235"/>
    </source>
</evidence>
<keyword evidence="5 6" id="KW-0413">Isomerase</keyword>
<feature type="compositionally biased region" description="Basic and acidic residues" evidence="7">
    <location>
        <begin position="546"/>
        <end position="557"/>
    </location>
</feature>
<evidence type="ECO:0000256" key="6">
    <source>
        <dbReference type="HAMAP-Rule" id="MF_00322"/>
    </source>
</evidence>
<dbReference type="GO" id="GO:0006265">
    <property type="term" value="P:DNA topological change"/>
    <property type="evidence" value="ECO:0007669"/>
    <property type="project" value="UniProtKB-UniRule"/>
</dbReference>
<dbReference type="NCBIfam" id="NF003218">
    <property type="entry name" value="PRK04184.1"/>
    <property type="match status" value="1"/>
</dbReference>
<dbReference type="PIRSF" id="PIRSF006553">
    <property type="entry name" value="TopoVI_B"/>
    <property type="match status" value="1"/>
</dbReference>
<dbReference type="InterPro" id="IPR003594">
    <property type="entry name" value="HATPase_dom"/>
</dbReference>
<keyword evidence="3 6" id="KW-0799">Topoisomerase</keyword>
<gene>
    <name evidence="6 9" type="primary">top6B</name>
    <name evidence="9" type="ORF">GX950_03240</name>
</gene>
<dbReference type="Pfam" id="PF02518">
    <property type="entry name" value="HATPase_c"/>
    <property type="match status" value="1"/>
</dbReference>
<evidence type="ECO:0000256" key="2">
    <source>
        <dbReference type="ARBA" id="ARBA00022840"/>
    </source>
</evidence>
<evidence type="ECO:0000313" key="10">
    <source>
        <dbReference type="Proteomes" id="UP000526302"/>
    </source>
</evidence>
<dbReference type="InterPro" id="IPR015320">
    <property type="entry name" value="TopoVI_B_transducer"/>
</dbReference>
<dbReference type="Gene3D" id="1.10.8.50">
    <property type="match status" value="1"/>
</dbReference>
<dbReference type="EMBL" id="JAAZKV010000023">
    <property type="protein sequence ID" value="NMA44797.1"/>
    <property type="molecule type" value="Genomic_DNA"/>
</dbReference>
<comment type="subunit">
    <text evidence="6">Homodimer. Heterotetramer of two Top6A and two Top6B chains.</text>
</comment>